<dbReference type="AlphaFoldDB" id="A0A5C3MJV8"/>
<evidence type="ECO:0000313" key="11">
    <source>
        <dbReference type="Proteomes" id="UP000305948"/>
    </source>
</evidence>
<organism evidence="10 11">
    <name type="scientific">Heliocybe sulcata</name>
    <dbReference type="NCBI Taxonomy" id="5364"/>
    <lineage>
        <taxon>Eukaryota</taxon>
        <taxon>Fungi</taxon>
        <taxon>Dikarya</taxon>
        <taxon>Basidiomycota</taxon>
        <taxon>Agaricomycotina</taxon>
        <taxon>Agaricomycetes</taxon>
        <taxon>Gloeophyllales</taxon>
        <taxon>Gloeophyllaceae</taxon>
        <taxon>Heliocybe</taxon>
    </lineage>
</organism>
<comment type="subcellular location">
    <subcellularLocation>
        <location evidence="1">Membrane</location>
        <topology evidence="1">Multi-pass membrane protein</topology>
    </subcellularLocation>
</comment>
<feature type="transmembrane region" description="Helical" evidence="8">
    <location>
        <begin position="437"/>
        <end position="457"/>
    </location>
</feature>
<evidence type="ECO:0000259" key="9">
    <source>
        <dbReference type="PROSITE" id="PS50850"/>
    </source>
</evidence>
<gene>
    <name evidence="10" type="ORF">OE88DRAFT_1668981</name>
</gene>
<dbReference type="Proteomes" id="UP000305948">
    <property type="component" value="Unassembled WGS sequence"/>
</dbReference>
<feature type="domain" description="Major facilitator superfamily (MFS) profile" evidence="9">
    <location>
        <begin position="29"/>
        <end position="492"/>
    </location>
</feature>
<evidence type="ECO:0000256" key="6">
    <source>
        <dbReference type="ARBA" id="ARBA00023136"/>
    </source>
</evidence>
<feature type="transmembrane region" description="Helical" evidence="8">
    <location>
        <begin position="73"/>
        <end position="92"/>
    </location>
</feature>
<evidence type="ECO:0000256" key="2">
    <source>
        <dbReference type="ARBA" id="ARBA00010992"/>
    </source>
</evidence>
<dbReference type="SUPFAM" id="SSF103473">
    <property type="entry name" value="MFS general substrate transporter"/>
    <property type="match status" value="1"/>
</dbReference>
<keyword evidence="5 8" id="KW-1133">Transmembrane helix</keyword>
<dbReference type="PROSITE" id="PS00216">
    <property type="entry name" value="SUGAR_TRANSPORT_1"/>
    <property type="match status" value="1"/>
</dbReference>
<dbReference type="InterPro" id="IPR036259">
    <property type="entry name" value="MFS_trans_sf"/>
</dbReference>
<dbReference type="PANTHER" id="PTHR48022:SF14">
    <property type="entry name" value="MAJOR FACILITATOR SUPERFAMILY (MFS) PROFILE DOMAIN-CONTAINING PROTEIN-RELATED"/>
    <property type="match status" value="1"/>
</dbReference>
<feature type="transmembrane region" description="Helical" evidence="8">
    <location>
        <begin position="303"/>
        <end position="323"/>
    </location>
</feature>
<dbReference type="InterPro" id="IPR005829">
    <property type="entry name" value="Sugar_transporter_CS"/>
</dbReference>
<accession>A0A5C3MJV8</accession>
<dbReference type="OrthoDB" id="8120565at2759"/>
<dbReference type="InterPro" id="IPR003663">
    <property type="entry name" value="Sugar/inositol_transpt"/>
</dbReference>
<sequence length="545" mass="60381">MPDKSLTDTYGPSGLRGILQAGNLYVVLCVAMASMGGLLFGYDQGVISVTLVMDQFLERFPRVDETKSSSASFYKGLMTAMIELGAIIGAALAGYTSDKLSRKYAIIVGICWFVVGSALQTGSVGYGMLVVGRLVGGIGIGTLSMVAPLYMSEISPPNIRGALLVLEEWNIVFGIVVAYWITYGTRYIRSEWAWRFPFILQILPGLLLALGASTLPFSPRWLASKGRDKEALASLARLRHLPPSDARVQKEFTEIRAEVAFQREMVEAKHPRLAGRRGWSAEMSREVGLWGDLFRSGCYKRTLVGTGLMFFQQFVGINALIYYSSSLFETLGLGYNTRLTMGGIMNVCQLIGVTPSFLLLDRVGRRPLLLWGSVGMTICHIIVAVLVGMYTGRWETNQDKGWVGVAFILVYMIVFGLTWGPVPWAMPAEIFPSSLRAKGVAISVVSNWFNNFVIGLITPPLVQDTGKGAFIFFAVFSALSWVFVYFFVPETRRKTLEEMDAVFGDHTGAAEQARREAITKRIRETRVDDIDYEEKEKRGEEVPEL</sequence>
<name>A0A5C3MJV8_9AGAM</name>
<evidence type="ECO:0000313" key="10">
    <source>
        <dbReference type="EMBL" id="TFK45702.1"/>
    </source>
</evidence>
<feature type="transmembrane region" description="Helical" evidence="8">
    <location>
        <begin position="130"/>
        <end position="150"/>
    </location>
</feature>
<dbReference type="STRING" id="5364.A0A5C3MJV8"/>
<dbReference type="FunFam" id="1.20.1250.20:FF:000026">
    <property type="entry name" value="MFS quinate transporter QutD"/>
    <property type="match status" value="1"/>
</dbReference>
<proteinExistence type="inferred from homology"/>
<dbReference type="Gene3D" id="1.20.1250.20">
    <property type="entry name" value="MFS general substrate transporter like domains"/>
    <property type="match status" value="1"/>
</dbReference>
<dbReference type="InterPro" id="IPR005828">
    <property type="entry name" value="MFS_sugar_transport-like"/>
</dbReference>
<dbReference type="EMBL" id="ML213538">
    <property type="protein sequence ID" value="TFK45702.1"/>
    <property type="molecule type" value="Genomic_DNA"/>
</dbReference>
<keyword evidence="11" id="KW-1185">Reference proteome</keyword>
<comment type="similarity">
    <text evidence="2">Belongs to the major facilitator superfamily. Sugar transporter (TC 2.A.1.1) family.</text>
</comment>
<dbReference type="PROSITE" id="PS50850">
    <property type="entry name" value="MFS"/>
    <property type="match status" value="1"/>
</dbReference>
<dbReference type="InterPro" id="IPR050360">
    <property type="entry name" value="MFS_Sugar_Transporters"/>
</dbReference>
<dbReference type="InterPro" id="IPR020846">
    <property type="entry name" value="MFS_dom"/>
</dbReference>
<feature type="transmembrane region" description="Helical" evidence="8">
    <location>
        <begin position="469"/>
        <end position="488"/>
    </location>
</feature>
<feature type="transmembrane region" description="Helical" evidence="8">
    <location>
        <begin position="162"/>
        <end position="182"/>
    </location>
</feature>
<dbReference type="GO" id="GO:0016020">
    <property type="term" value="C:membrane"/>
    <property type="evidence" value="ECO:0007669"/>
    <property type="project" value="UniProtKB-SubCell"/>
</dbReference>
<evidence type="ECO:0000256" key="5">
    <source>
        <dbReference type="ARBA" id="ARBA00022989"/>
    </source>
</evidence>
<protein>
    <submittedName>
        <fullName evidence="10">Hexose transporter</fullName>
    </submittedName>
</protein>
<feature type="transmembrane region" description="Helical" evidence="8">
    <location>
        <begin position="368"/>
        <end position="390"/>
    </location>
</feature>
<evidence type="ECO:0000256" key="4">
    <source>
        <dbReference type="ARBA" id="ARBA00022692"/>
    </source>
</evidence>
<dbReference type="PRINTS" id="PR00171">
    <property type="entry name" value="SUGRTRNSPORT"/>
</dbReference>
<keyword evidence="3" id="KW-0813">Transport</keyword>
<comment type="catalytic activity">
    <reaction evidence="7">
        <text>myo-inositol(out) + H(+)(out) = myo-inositol(in) + H(+)(in)</text>
        <dbReference type="Rhea" id="RHEA:60364"/>
        <dbReference type="ChEBI" id="CHEBI:15378"/>
        <dbReference type="ChEBI" id="CHEBI:17268"/>
    </reaction>
</comment>
<dbReference type="Pfam" id="PF00083">
    <property type="entry name" value="Sugar_tr"/>
    <property type="match status" value="1"/>
</dbReference>
<dbReference type="GO" id="GO:0005351">
    <property type="term" value="F:carbohydrate:proton symporter activity"/>
    <property type="evidence" value="ECO:0007669"/>
    <property type="project" value="TreeGrafter"/>
</dbReference>
<dbReference type="PROSITE" id="PS00217">
    <property type="entry name" value="SUGAR_TRANSPORT_2"/>
    <property type="match status" value="1"/>
</dbReference>
<dbReference type="PANTHER" id="PTHR48022">
    <property type="entry name" value="PLASTIDIC GLUCOSE TRANSPORTER 4"/>
    <property type="match status" value="1"/>
</dbReference>
<feature type="transmembrane region" description="Helical" evidence="8">
    <location>
        <begin position="104"/>
        <end position="124"/>
    </location>
</feature>
<feature type="transmembrane region" description="Helical" evidence="8">
    <location>
        <begin position="402"/>
        <end position="425"/>
    </location>
</feature>
<evidence type="ECO:0000256" key="8">
    <source>
        <dbReference type="SAM" id="Phobius"/>
    </source>
</evidence>
<feature type="transmembrane region" description="Helical" evidence="8">
    <location>
        <begin position="194"/>
        <end position="217"/>
    </location>
</feature>
<reference evidence="10 11" key="1">
    <citation type="journal article" date="2019" name="Nat. Ecol. Evol.">
        <title>Megaphylogeny resolves global patterns of mushroom evolution.</title>
        <authorList>
            <person name="Varga T."/>
            <person name="Krizsan K."/>
            <person name="Foldi C."/>
            <person name="Dima B."/>
            <person name="Sanchez-Garcia M."/>
            <person name="Sanchez-Ramirez S."/>
            <person name="Szollosi G.J."/>
            <person name="Szarkandi J.G."/>
            <person name="Papp V."/>
            <person name="Albert L."/>
            <person name="Andreopoulos W."/>
            <person name="Angelini C."/>
            <person name="Antonin V."/>
            <person name="Barry K.W."/>
            <person name="Bougher N.L."/>
            <person name="Buchanan P."/>
            <person name="Buyck B."/>
            <person name="Bense V."/>
            <person name="Catcheside P."/>
            <person name="Chovatia M."/>
            <person name="Cooper J."/>
            <person name="Damon W."/>
            <person name="Desjardin D."/>
            <person name="Finy P."/>
            <person name="Geml J."/>
            <person name="Haridas S."/>
            <person name="Hughes K."/>
            <person name="Justo A."/>
            <person name="Karasinski D."/>
            <person name="Kautmanova I."/>
            <person name="Kiss B."/>
            <person name="Kocsube S."/>
            <person name="Kotiranta H."/>
            <person name="LaButti K.M."/>
            <person name="Lechner B.E."/>
            <person name="Liimatainen K."/>
            <person name="Lipzen A."/>
            <person name="Lukacs Z."/>
            <person name="Mihaltcheva S."/>
            <person name="Morgado L.N."/>
            <person name="Niskanen T."/>
            <person name="Noordeloos M.E."/>
            <person name="Ohm R.A."/>
            <person name="Ortiz-Santana B."/>
            <person name="Ovrebo C."/>
            <person name="Racz N."/>
            <person name="Riley R."/>
            <person name="Savchenko A."/>
            <person name="Shiryaev A."/>
            <person name="Soop K."/>
            <person name="Spirin V."/>
            <person name="Szebenyi C."/>
            <person name="Tomsovsky M."/>
            <person name="Tulloss R.E."/>
            <person name="Uehling J."/>
            <person name="Grigoriev I.V."/>
            <person name="Vagvolgyi C."/>
            <person name="Papp T."/>
            <person name="Martin F.M."/>
            <person name="Miettinen O."/>
            <person name="Hibbett D.S."/>
            <person name="Nagy L.G."/>
        </authorList>
    </citation>
    <scope>NUCLEOTIDE SEQUENCE [LARGE SCALE GENOMIC DNA]</scope>
    <source>
        <strain evidence="10 11">OMC1185</strain>
    </source>
</reference>
<evidence type="ECO:0000256" key="3">
    <source>
        <dbReference type="ARBA" id="ARBA00022448"/>
    </source>
</evidence>
<feature type="transmembrane region" description="Helical" evidence="8">
    <location>
        <begin position="21"/>
        <end position="42"/>
    </location>
</feature>
<keyword evidence="4 8" id="KW-0812">Transmembrane</keyword>
<keyword evidence="6 8" id="KW-0472">Membrane</keyword>
<evidence type="ECO:0000256" key="1">
    <source>
        <dbReference type="ARBA" id="ARBA00004141"/>
    </source>
</evidence>
<evidence type="ECO:0000256" key="7">
    <source>
        <dbReference type="ARBA" id="ARBA00049119"/>
    </source>
</evidence>